<protein>
    <recommendedName>
        <fullName evidence="1">diguanylate cyclase</fullName>
        <ecNumber evidence="1">2.7.7.65</ecNumber>
    </recommendedName>
</protein>
<dbReference type="InterPro" id="IPR001789">
    <property type="entry name" value="Sig_transdc_resp-reg_receiver"/>
</dbReference>
<feature type="modified residue" description="4-aspartylphosphate" evidence="3">
    <location>
        <position position="175"/>
    </location>
</feature>
<dbReference type="Gene3D" id="3.40.50.2300">
    <property type="match status" value="2"/>
</dbReference>
<dbReference type="InterPro" id="IPR000160">
    <property type="entry name" value="GGDEF_dom"/>
</dbReference>
<organism evidence="6 7">
    <name type="scientific">Salinivibrio costicola</name>
    <name type="common">Vibrio costicola</name>
    <dbReference type="NCBI Taxonomy" id="51367"/>
    <lineage>
        <taxon>Bacteria</taxon>
        <taxon>Pseudomonadati</taxon>
        <taxon>Pseudomonadota</taxon>
        <taxon>Gammaproteobacteria</taxon>
        <taxon>Vibrionales</taxon>
        <taxon>Vibrionaceae</taxon>
        <taxon>Salinivibrio</taxon>
    </lineage>
</organism>
<proteinExistence type="predicted"/>
<dbReference type="EC" id="2.7.7.65" evidence="1"/>
<dbReference type="InterPro" id="IPR050469">
    <property type="entry name" value="Diguanylate_Cyclase"/>
</dbReference>
<dbReference type="Pfam" id="PF00072">
    <property type="entry name" value="Response_reg"/>
    <property type="match status" value="2"/>
</dbReference>
<dbReference type="InterPro" id="IPR029787">
    <property type="entry name" value="Nucleotide_cyclase"/>
</dbReference>
<dbReference type="EMBL" id="CP050266">
    <property type="protein sequence ID" value="QIR06658.1"/>
    <property type="molecule type" value="Genomic_DNA"/>
</dbReference>
<dbReference type="CDD" id="cd01949">
    <property type="entry name" value="GGDEF"/>
    <property type="match status" value="1"/>
</dbReference>
<dbReference type="SMART" id="SM00448">
    <property type="entry name" value="REC"/>
    <property type="match status" value="2"/>
</dbReference>
<evidence type="ECO:0000259" key="5">
    <source>
        <dbReference type="PROSITE" id="PS50887"/>
    </source>
</evidence>
<dbReference type="PROSITE" id="PS50887">
    <property type="entry name" value="GGDEF"/>
    <property type="match status" value="1"/>
</dbReference>
<dbReference type="RefSeq" id="WP_167314709.1">
    <property type="nucleotide sequence ID" value="NZ_CP050266.1"/>
</dbReference>
<sequence length="415" mass="46961">MEYKVLVVEDSRPFRRLLETEIRKAGYIPCIASSIAQAETILNQETDFLCAILDYCLPDGQDGEIIDVCLSLDIKVIVLTAMMDARTRERVLAKTVIDYIPKDSPACVSSIAPLLHRLEKNQQHHVLVVDDSLTSRRYVRSLLERQYLNVMDAQDGQEALAMVRGDPRISLVITDYTMPEMDGVQLVKALRQHKVDGQLAIIGLSGDDDPSLTARFLKAGANDFLAKPFNQEEFYCRLHSTLNALDTERRLFHLANTDYLTQTWNRRYFFEHPQTRKNNGPRGLALIDIDHFKKVNDSLGHHIGDIALIELAKVLNRYFPDALVARFGGEEFCVLYGNNDQGFEARLNAMREELAATTWTPYDQAFQFTVSIGMVHGDASIHQLIQRADHCLYQAKAKGRNQLVKASEPQPALLV</sequence>
<comment type="catalytic activity">
    <reaction evidence="2">
        <text>2 GTP = 3',3'-c-di-GMP + 2 diphosphate</text>
        <dbReference type="Rhea" id="RHEA:24898"/>
        <dbReference type="ChEBI" id="CHEBI:33019"/>
        <dbReference type="ChEBI" id="CHEBI:37565"/>
        <dbReference type="ChEBI" id="CHEBI:58805"/>
        <dbReference type="EC" id="2.7.7.65"/>
    </reaction>
</comment>
<name>A0ABX6K537_SALCS</name>
<dbReference type="PROSITE" id="PS50110">
    <property type="entry name" value="RESPONSE_REGULATORY"/>
    <property type="match status" value="2"/>
</dbReference>
<feature type="modified residue" description="4-aspartylphosphate" evidence="3">
    <location>
        <position position="54"/>
    </location>
</feature>
<dbReference type="Pfam" id="PF00990">
    <property type="entry name" value="GGDEF"/>
    <property type="match status" value="1"/>
</dbReference>
<feature type="domain" description="Response regulatory" evidence="4">
    <location>
        <begin position="4"/>
        <end position="117"/>
    </location>
</feature>
<accession>A0ABX6K537</accession>
<evidence type="ECO:0000256" key="2">
    <source>
        <dbReference type="ARBA" id="ARBA00034247"/>
    </source>
</evidence>
<evidence type="ECO:0000313" key="6">
    <source>
        <dbReference type="EMBL" id="QIR06658.1"/>
    </source>
</evidence>
<gene>
    <name evidence="6" type="ORF">HBA18_09940</name>
</gene>
<dbReference type="Proteomes" id="UP000501408">
    <property type="component" value="Chromosome 1"/>
</dbReference>
<evidence type="ECO:0000313" key="7">
    <source>
        <dbReference type="Proteomes" id="UP000501408"/>
    </source>
</evidence>
<feature type="domain" description="GGDEF" evidence="5">
    <location>
        <begin position="280"/>
        <end position="408"/>
    </location>
</feature>
<evidence type="ECO:0000256" key="3">
    <source>
        <dbReference type="PROSITE-ProRule" id="PRU00169"/>
    </source>
</evidence>
<reference evidence="6 7" key="1">
    <citation type="submission" date="2020-03" db="EMBL/GenBank/DDBJ databases">
        <title>Genome mining reveals the biosynthetic pathways of PHA and ectoines of the halophilic strain Salinivibrio costicola M318 isolated from fermented shrimp paste.</title>
        <authorList>
            <person name="Doan T.V."/>
            <person name="Tran L.T."/>
            <person name="Trieu T.A."/>
            <person name="Nguyen Q.V."/>
            <person name="Quach T.N."/>
            <person name="Phi T.Q."/>
            <person name="Kumar S."/>
        </authorList>
    </citation>
    <scope>NUCLEOTIDE SEQUENCE [LARGE SCALE GENOMIC DNA]</scope>
    <source>
        <strain evidence="6 7">M318</strain>
    </source>
</reference>
<feature type="domain" description="Response regulatory" evidence="4">
    <location>
        <begin position="125"/>
        <end position="242"/>
    </location>
</feature>
<dbReference type="SUPFAM" id="SSF52172">
    <property type="entry name" value="CheY-like"/>
    <property type="match status" value="2"/>
</dbReference>
<dbReference type="InterPro" id="IPR043128">
    <property type="entry name" value="Rev_trsase/Diguanyl_cyclase"/>
</dbReference>
<dbReference type="SMART" id="SM00267">
    <property type="entry name" value="GGDEF"/>
    <property type="match status" value="1"/>
</dbReference>
<dbReference type="Gene3D" id="3.30.70.270">
    <property type="match status" value="1"/>
</dbReference>
<evidence type="ECO:0000259" key="4">
    <source>
        <dbReference type="PROSITE" id="PS50110"/>
    </source>
</evidence>
<evidence type="ECO:0000256" key="1">
    <source>
        <dbReference type="ARBA" id="ARBA00012528"/>
    </source>
</evidence>
<dbReference type="NCBIfam" id="TIGR00254">
    <property type="entry name" value="GGDEF"/>
    <property type="match status" value="1"/>
</dbReference>
<keyword evidence="7" id="KW-1185">Reference proteome</keyword>
<dbReference type="PANTHER" id="PTHR45138:SF9">
    <property type="entry name" value="DIGUANYLATE CYCLASE DGCM-RELATED"/>
    <property type="match status" value="1"/>
</dbReference>
<dbReference type="SUPFAM" id="SSF55073">
    <property type="entry name" value="Nucleotide cyclase"/>
    <property type="match status" value="1"/>
</dbReference>
<dbReference type="InterPro" id="IPR011006">
    <property type="entry name" value="CheY-like_superfamily"/>
</dbReference>
<dbReference type="PANTHER" id="PTHR45138">
    <property type="entry name" value="REGULATORY COMPONENTS OF SENSORY TRANSDUCTION SYSTEM"/>
    <property type="match status" value="1"/>
</dbReference>
<keyword evidence="3" id="KW-0597">Phosphoprotein</keyword>